<comment type="caution">
    <text evidence="1">The sequence shown here is derived from an EMBL/GenBank/DDBJ whole genome shotgun (WGS) entry which is preliminary data.</text>
</comment>
<reference evidence="2" key="1">
    <citation type="submission" date="2016-04" db="EMBL/GenBank/DDBJ databases">
        <authorList>
            <person name="Chen L."/>
            <person name="Zhuang W."/>
            <person name="Wang G."/>
        </authorList>
    </citation>
    <scope>NUCLEOTIDE SEQUENCE [LARGE SCALE GENOMIC DNA]</scope>
    <source>
        <strain evidence="2">208</strain>
    </source>
</reference>
<dbReference type="PANTHER" id="PTHR32305:SF15">
    <property type="entry name" value="PROTEIN RHSA-RELATED"/>
    <property type="match status" value="1"/>
</dbReference>
<protein>
    <recommendedName>
        <fullName evidence="3">RHS repeat-associated core domain-containing protein</fullName>
    </recommendedName>
</protein>
<dbReference type="OrthoDB" id="976756at2"/>
<accession>A0A1V9F2N3</accession>
<keyword evidence="2" id="KW-1185">Reference proteome</keyword>
<evidence type="ECO:0000313" key="1">
    <source>
        <dbReference type="EMBL" id="OQP52512.1"/>
    </source>
</evidence>
<dbReference type="Gene3D" id="2.180.10.10">
    <property type="entry name" value="RHS repeat-associated core"/>
    <property type="match status" value="1"/>
</dbReference>
<gene>
    <name evidence="1" type="ORF">A4R26_28860</name>
</gene>
<organism evidence="1 2">
    <name type="scientific">Niastella populi</name>
    <dbReference type="NCBI Taxonomy" id="550983"/>
    <lineage>
        <taxon>Bacteria</taxon>
        <taxon>Pseudomonadati</taxon>
        <taxon>Bacteroidota</taxon>
        <taxon>Chitinophagia</taxon>
        <taxon>Chitinophagales</taxon>
        <taxon>Chitinophagaceae</taxon>
        <taxon>Niastella</taxon>
    </lineage>
</organism>
<dbReference type="InterPro" id="IPR050708">
    <property type="entry name" value="T6SS_VgrG/RHS"/>
</dbReference>
<evidence type="ECO:0008006" key="3">
    <source>
        <dbReference type="Google" id="ProtNLM"/>
    </source>
</evidence>
<proteinExistence type="predicted"/>
<evidence type="ECO:0000313" key="2">
    <source>
        <dbReference type="Proteomes" id="UP000192276"/>
    </source>
</evidence>
<dbReference type="AlphaFoldDB" id="A0A1V9F2N3"/>
<sequence length="348" mass="39943">MFAHSTGTVLYDAYRDSLISSFNDRYLAKCLNARYNETFTVYQPVNEYHHTLYYYDQADNLIKTVPPAGIDISKFAYARAWSDSVIVARRNKQMLTPNHTLPTQYRYNTLNQVIAQQSPDGGLSEFWYDRLGRLAISRNARKKGASATEEGRLYSYTKYDSLGRITEVGQVKNTSGNGAMTDAISRNQPVLDSWMATLYNRRGQITNTVYDLPYPGFIGIGDPRLVIEQKNLRNRVSYTTLTDMGTSNAHNQGTFYTYDILGNVGWLLQDYGSDSYTAMANVMNKNGNRWKKTGYKYDLISGKVNMVMYQYGWGDGFFHRYSYDAENRLTLVETSKDSLVWEKEARYE</sequence>
<dbReference type="EMBL" id="LWBP01000214">
    <property type="protein sequence ID" value="OQP52512.1"/>
    <property type="molecule type" value="Genomic_DNA"/>
</dbReference>
<dbReference type="Proteomes" id="UP000192276">
    <property type="component" value="Unassembled WGS sequence"/>
</dbReference>
<dbReference type="STRING" id="550983.A4R26_28860"/>
<dbReference type="PANTHER" id="PTHR32305">
    <property type="match status" value="1"/>
</dbReference>
<name>A0A1V9F2N3_9BACT</name>
<dbReference type="RefSeq" id="WP_081169791.1">
    <property type="nucleotide sequence ID" value="NZ_LWBP01000214.1"/>
</dbReference>